<accession>A0ABN8DT52</accession>
<proteinExistence type="predicted"/>
<name>A0ABN8DT52_9VIBR</name>
<dbReference type="RefSeq" id="WP_237466415.1">
    <property type="nucleotide sequence ID" value="NZ_CAKLDI010000001.1"/>
</dbReference>
<keyword evidence="2" id="KW-1185">Reference proteome</keyword>
<comment type="caution">
    <text evidence="1">The sequence shown here is derived from an EMBL/GenBank/DDBJ whole genome shotgun (WGS) entry which is preliminary data.</text>
</comment>
<evidence type="ECO:0008006" key="3">
    <source>
        <dbReference type="Google" id="ProtNLM"/>
    </source>
</evidence>
<gene>
    <name evidence="1" type="ORF">VST7929_01887</name>
</gene>
<reference evidence="1" key="1">
    <citation type="submission" date="2021-11" db="EMBL/GenBank/DDBJ databases">
        <authorList>
            <person name="Rodrigo-Torres L."/>
            <person name="Arahal R. D."/>
            <person name="Lucena T."/>
        </authorList>
    </citation>
    <scope>NUCLEOTIDE SEQUENCE</scope>
    <source>
        <strain evidence="1">CECT 7929</strain>
    </source>
</reference>
<dbReference type="EMBL" id="CAKLDI010000001">
    <property type="protein sequence ID" value="CAH0534005.1"/>
    <property type="molecule type" value="Genomic_DNA"/>
</dbReference>
<evidence type="ECO:0000313" key="2">
    <source>
        <dbReference type="Proteomes" id="UP000838672"/>
    </source>
</evidence>
<protein>
    <recommendedName>
        <fullName evidence="3">DUF2787 domain-containing protein</fullName>
    </recommendedName>
</protein>
<dbReference type="Proteomes" id="UP000838672">
    <property type="component" value="Unassembled WGS sequence"/>
</dbReference>
<sequence>MKDVEQFKTSLGIELANYFTAQLPFFADHEIRILDFELYPWHDGQLLINFLVTGEDACEEKAAPDSEYYTPDWQFFSFNQDFDGHESEALNAVIYDFLGIDAQSVISDDDLFRLFASVVKSDRVMAAIHQYKLSSQFEIRVRDPDDQDNDYFK</sequence>
<organism evidence="1 2">
    <name type="scientific">Vibrio stylophorae</name>
    <dbReference type="NCBI Taxonomy" id="659351"/>
    <lineage>
        <taxon>Bacteria</taxon>
        <taxon>Pseudomonadati</taxon>
        <taxon>Pseudomonadota</taxon>
        <taxon>Gammaproteobacteria</taxon>
        <taxon>Vibrionales</taxon>
        <taxon>Vibrionaceae</taxon>
        <taxon>Vibrio</taxon>
    </lineage>
</organism>
<evidence type="ECO:0000313" key="1">
    <source>
        <dbReference type="EMBL" id="CAH0534005.1"/>
    </source>
</evidence>